<dbReference type="AlphaFoldDB" id="A0A1G7Y5Y0"/>
<organism evidence="1 2">
    <name type="scientific">Sulfitobacter delicatus</name>
    <dbReference type="NCBI Taxonomy" id="218672"/>
    <lineage>
        <taxon>Bacteria</taxon>
        <taxon>Pseudomonadati</taxon>
        <taxon>Pseudomonadota</taxon>
        <taxon>Alphaproteobacteria</taxon>
        <taxon>Rhodobacterales</taxon>
        <taxon>Roseobacteraceae</taxon>
        <taxon>Sulfitobacter</taxon>
    </lineage>
</organism>
<protein>
    <recommendedName>
        <fullName evidence="3">Nudix hydrolase domain-containing protein</fullName>
    </recommendedName>
</protein>
<proteinExistence type="predicted"/>
<dbReference type="STRING" id="218672.SAMN04489759_11446"/>
<gene>
    <name evidence="1" type="ORF">SAMN04489759_11446</name>
</gene>
<keyword evidence="2" id="KW-1185">Reference proteome</keyword>
<name>A0A1G7Y5Y0_9RHOB</name>
<accession>A0A1G7Y5Y0</accession>
<evidence type="ECO:0000313" key="1">
    <source>
        <dbReference type="EMBL" id="SDG91861.1"/>
    </source>
</evidence>
<evidence type="ECO:0000313" key="2">
    <source>
        <dbReference type="Proteomes" id="UP000199399"/>
    </source>
</evidence>
<dbReference type="EMBL" id="FNBP01000014">
    <property type="protein sequence ID" value="SDG91861.1"/>
    <property type="molecule type" value="Genomic_DNA"/>
</dbReference>
<dbReference type="Proteomes" id="UP000199399">
    <property type="component" value="Unassembled WGS sequence"/>
</dbReference>
<evidence type="ECO:0008006" key="3">
    <source>
        <dbReference type="Google" id="ProtNLM"/>
    </source>
</evidence>
<sequence length="389" mass="42854">MRTFLKGAARVLKAQRARNKELSVSFLGISTTLVTDLSDRPRVTADLAKQPEGPFYEHDQERLWAIYHGYGATEEKAQWVPYVDVTALRSSGARAIALDALNVAQCRLVFRPSNFRIPMSLSKHAKTMVSHFKALGRLNPDPSAPEGFENNYAWRLCDIDCGAATLTLQSARYTDQVATNISVDTDSGALPAGAQTIRQDVEPPENGRLPSLATSQLANTLGVAAMVYDAQLSPLWRLRSPKMGAITEGGLHCTVSGVCEFPEIDADADHGFELISQGMAREIASELGLAPEDYDLYPVAIARELPRAGKPQVFFVAISHLSEAEMQDRAASAPERVEFVRDESDQLFLSEMRESDTHKLFTYEGWAAGHFAEQFFEANPEFATPRESV</sequence>
<dbReference type="OrthoDB" id="8482081at2"/>
<dbReference type="RefSeq" id="WP_139186665.1">
    <property type="nucleotide sequence ID" value="NZ_FNBP01000014.1"/>
</dbReference>
<reference evidence="2" key="1">
    <citation type="submission" date="2016-10" db="EMBL/GenBank/DDBJ databases">
        <authorList>
            <person name="Varghese N."/>
            <person name="Submissions S."/>
        </authorList>
    </citation>
    <scope>NUCLEOTIDE SEQUENCE [LARGE SCALE GENOMIC DNA]</scope>
    <source>
        <strain evidence="2">DSM 16477</strain>
    </source>
</reference>